<proteinExistence type="predicted"/>
<reference evidence="2 3" key="1">
    <citation type="submission" date="2016-03" db="EMBL/GenBank/DDBJ databases">
        <authorList>
            <person name="Ploux O."/>
        </authorList>
    </citation>
    <scope>NUCLEOTIDE SEQUENCE [LARGE SCALE GENOMIC DNA]</scope>
    <source>
        <strain evidence="2 3">R-45371</strain>
    </source>
</reference>
<dbReference type="InterPro" id="IPR050706">
    <property type="entry name" value="Cyclic-di-GMP_PDE-like"/>
</dbReference>
<dbReference type="EMBL" id="LUUH01000070">
    <property type="protein sequence ID" value="OAI01307.1"/>
    <property type="molecule type" value="Genomic_DNA"/>
</dbReference>
<dbReference type="CDD" id="cd01948">
    <property type="entry name" value="EAL"/>
    <property type="match status" value="1"/>
</dbReference>
<dbReference type="InterPro" id="IPR001633">
    <property type="entry name" value="EAL_dom"/>
</dbReference>
<organism evidence="2 3">
    <name type="scientific">Methylomonas methanica</name>
    <dbReference type="NCBI Taxonomy" id="421"/>
    <lineage>
        <taxon>Bacteria</taxon>
        <taxon>Pseudomonadati</taxon>
        <taxon>Pseudomonadota</taxon>
        <taxon>Gammaproteobacteria</taxon>
        <taxon>Methylococcales</taxon>
        <taxon>Methylococcaceae</taxon>
        <taxon>Methylomonas</taxon>
    </lineage>
</organism>
<accession>A0A177M6G0</accession>
<gene>
    <name evidence="2" type="ORF">A1353_18385</name>
</gene>
<evidence type="ECO:0000313" key="2">
    <source>
        <dbReference type="EMBL" id="OAI01307.1"/>
    </source>
</evidence>
<dbReference type="AlphaFoldDB" id="A0A177M6G0"/>
<feature type="domain" description="EAL" evidence="1">
    <location>
        <begin position="1"/>
        <end position="190"/>
    </location>
</feature>
<evidence type="ECO:0000259" key="1">
    <source>
        <dbReference type="PROSITE" id="PS50883"/>
    </source>
</evidence>
<dbReference type="PROSITE" id="PS50883">
    <property type="entry name" value="EAL"/>
    <property type="match status" value="1"/>
</dbReference>
<protein>
    <recommendedName>
        <fullName evidence="1">EAL domain-containing protein</fullName>
    </recommendedName>
</protein>
<comment type="caution">
    <text evidence="2">The sequence shown here is derived from an EMBL/GenBank/DDBJ whole genome shotgun (WGS) entry which is preliminary data.</text>
</comment>
<dbReference type="PANTHER" id="PTHR33121">
    <property type="entry name" value="CYCLIC DI-GMP PHOSPHODIESTERASE PDEF"/>
    <property type="match status" value="1"/>
</dbReference>
<dbReference type="Proteomes" id="UP000077763">
    <property type="component" value="Unassembled WGS sequence"/>
</dbReference>
<dbReference type="SMART" id="SM00052">
    <property type="entry name" value="EAL"/>
    <property type="match status" value="1"/>
</dbReference>
<dbReference type="PANTHER" id="PTHR33121:SF79">
    <property type="entry name" value="CYCLIC DI-GMP PHOSPHODIESTERASE PDED-RELATED"/>
    <property type="match status" value="1"/>
</dbReference>
<dbReference type="Pfam" id="PF00563">
    <property type="entry name" value="EAL"/>
    <property type="match status" value="1"/>
</dbReference>
<sequence>MILPFLSCLLLVYEASLTVLEFQLGPRKMVLVLANVGLAGSRIALPATAILSAINPSNLKLELTESLVLDDIDNTILKMHSLREIGIRFSMDDFGTGYSSLSSLRKLPLYQLKIDQSFVRDITTDPDDAVIVQTIIAMAMSLGMEVIAEGVETEEQRVFLELHGCHAIQGYLFGRPMPLDEFERLLASTLSTSKQ</sequence>
<dbReference type="SUPFAM" id="SSF141868">
    <property type="entry name" value="EAL domain-like"/>
    <property type="match status" value="1"/>
</dbReference>
<dbReference type="GO" id="GO:0071111">
    <property type="term" value="F:cyclic-guanylate-specific phosphodiesterase activity"/>
    <property type="evidence" value="ECO:0007669"/>
    <property type="project" value="InterPro"/>
</dbReference>
<name>A0A177M6G0_METMH</name>
<dbReference type="InterPro" id="IPR035919">
    <property type="entry name" value="EAL_sf"/>
</dbReference>
<dbReference type="Gene3D" id="3.20.20.450">
    <property type="entry name" value="EAL domain"/>
    <property type="match status" value="1"/>
</dbReference>
<evidence type="ECO:0000313" key="3">
    <source>
        <dbReference type="Proteomes" id="UP000077763"/>
    </source>
</evidence>